<comment type="caution">
    <text evidence="1">The sequence shown here is derived from an EMBL/GenBank/DDBJ whole genome shotgun (WGS) entry which is preliminary data.</text>
</comment>
<evidence type="ECO:0000313" key="1">
    <source>
        <dbReference type="EMBL" id="MBF1164975.1"/>
    </source>
</evidence>
<dbReference type="Proteomes" id="UP000718593">
    <property type="component" value="Unassembled WGS sequence"/>
</dbReference>
<accession>A0A930BSD6</accession>
<proteinExistence type="predicted"/>
<protein>
    <submittedName>
        <fullName evidence="1">DUF3240 family protein</fullName>
    </submittedName>
</protein>
<evidence type="ECO:0000313" key="2">
    <source>
        <dbReference type="Proteomes" id="UP000718593"/>
    </source>
</evidence>
<dbReference type="InterPro" id="IPR015867">
    <property type="entry name" value="N-reg_PII/ATP_PRibTrfase_C"/>
</dbReference>
<dbReference type="RefSeq" id="WP_051453047.1">
    <property type="nucleotide sequence ID" value="NZ_JARBJQ010000004.1"/>
</dbReference>
<dbReference type="AlphaFoldDB" id="A0A930BSD6"/>
<reference evidence="1" key="1">
    <citation type="submission" date="2020-04" db="EMBL/GenBank/DDBJ databases">
        <title>Deep metagenomics examines the oral microbiome during advanced dental caries in children, revealing novel taxa and co-occurrences with host molecules.</title>
        <authorList>
            <person name="Baker J.L."/>
            <person name="Morton J.T."/>
            <person name="Dinis M."/>
            <person name="Alvarez R."/>
            <person name="Tran N.C."/>
            <person name="Knight R."/>
            <person name="Edlund A."/>
        </authorList>
    </citation>
    <scope>NUCLEOTIDE SEQUENCE</scope>
    <source>
        <strain evidence="1">JCVI_32_bin.24</strain>
    </source>
</reference>
<gene>
    <name evidence="1" type="ORF">HXL68_08030</name>
</gene>
<name>A0A930BSD6_9RHOO</name>
<sequence length="100" mass="10655">MADVLLTLIMPEDIVQHVTDLLLTRPDLVPGFTVSAAEGHGSAVALIADAELVEGNAPRAVIRTVGPEAAKREIIALLRQELPGANIFFWLVPVIEAGHL</sequence>
<dbReference type="EMBL" id="JABZMI010000134">
    <property type="protein sequence ID" value="MBF1164975.1"/>
    <property type="molecule type" value="Genomic_DNA"/>
</dbReference>
<organism evidence="1 2">
    <name type="scientific">Dechloromonas agitata</name>
    <dbReference type="NCBI Taxonomy" id="73030"/>
    <lineage>
        <taxon>Bacteria</taxon>
        <taxon>Pseudomonadati</taxon>
        <taxon>Pseudomonadota</taxon>
        <taxon>Betaproteobacteria</taxon>
        <taxon>Rhodocyclales</taxon>
        <taxon>Azonexaceae</taxon>
        <taxon>Dechloromonas</taxon>
    </lineage>
</organism>
<dbReference type="Gene3D" id="3.30.70.120">
    <property type="match status" value="1"/>
</dbReference>
<dbReference type="InterPro" id="IPR021634">
    <property type="entry name" value="DUF3240"/>
</dbReference>
<dbReference type="Pfam" id="PF11582">
    <property type="entry name" value="DUF3240"/>
    <property type="match status" value="1"/>
</dbReference>